<evidence type="ECO:0000259" key="4">
    <source>
        <dbReference type="Pfam" id="PF12850"/>
    </source>
</evidence>
<dbReference type="OrthoDB" id="10258130at2759"/>
<evidence type="ECO:0000256" key="2">
    <source>
        <dbReference type="ARBA" id="ARBA00017767"/>
    </source>
</evidence>
<evidence type="ECO:0000256" key="1">
    <source>
        <dbReference type="ARBA" id="ARBA00005945"/>
    </source>
</evidence>
<evidence type="ECO:0000313" key="6">
    <source>
        <dbReference type="Proteomes" id="UP001149090"/>
    </source>
</evidence>
<keyword evidence="6" id="KW-1185">Reference proteome</keyword>
<comment type="similarity">
    <text evidence="1 3">Belongs to the VPS29 family.</text>
</comment>
<dbReference type="InterPro" id="IPR024654">
    <property type="entry name" value="Calcineurin-like_PHP_lpxH"/>
</dbReference>
<accession>A0A9Q0LD91</accession>
<dbReference type="NCBIfam" id="TIGR00040">
    <property type="entry name" value="yfcE"/>
    <property type="match status" value="1"/>
</dbReference>
<evidence type="ECO:0000256" key="3">
    <source>
        <dbReference type="RuleBase" id="RU362040"/>
    </source>
</evidence>
<feature type="domain" description="Calcineurin-like phosphoesterase" evidence="4">
    <location>
        <begin position="4"/>
        <end position="142"/>
    </location>
</feature>
<sequence>MTLVLIIGDIFIPNRAKQIPEKFTKLFTPGKIQTTLCTGNLTDPKILEYFETITPKNVFCVAGDSDDEKLQFPEFYQTKIGGYKIGMIHGHQFITEDKTNLQELITENNLDILIKGNTHKLNTEIFEETLLIDPGSITGAQTLMNSNIKPSFSLLAFGFGGKYPVVYNYIISDDELTVSKFDSNLKAKNN</sequence>
<organism evidence="5 6">
    <name type="scientific">Anaeramoeba ignava</name>
    <name type="common">Anaerobic marine amoeba</name>
    <dbReference type="NCBI Taxonomy" id="1746090"/>
    <lineage>
        <taxon>Eukaryota</taxon>
        <taxon>Metamonada</taxon>
        <taxon>Anaeramoebidae</taxon>
        <taxon>Anaeramoeba</taxon>
    </lineage>
</organism>
<dbReference type="Proteomes" id="UP001149090">
    <property type="component" value="Unassembled WGS sequence"/>
</dbReference>
<gene>
    <name evidence="5" type="ORF">M0811_02013</name>
</gene>
<comment type="caution">
    <text evidence="5">The sequence shown here is derived from an EMBL/GenBank/DDBJ whole genome shotgun (WGS) entry which is preliminary data.</text>
</comment>
<dbReference type="InterPro" id="IPR029052">
    <property type="entry name" value="Metallo-depent_PP-like"/>
</dbReference>
<reference evidence="5" key="1">
    <citation type="submission" date="2022-10" db="EMBL/GenBank/DDBJ databases">
        <title>Novel sulphate-reducing endosymbionts in the free-living metamonad Anaeramoeba.</title>
        <authorList>
            <person name="Jerlstrom-Hultqvist J."/>
            <person name="Cepicka I."/>
            <person name="Gallot-Lavallee L."/>
            <person name="Salas-Leiva D."/>
            <person name="Curtis B.A."/>
            <person name="Zahonova K."/>
            <person name="Pipaliya S."/>
            <person name="Dacks J."/>
            <person name="Roger A.J."/>
        </authorList>
    </citation>
    <scope>NUCLEOTIDE SEQUENCE</scope>
    <source>
        <strain evidence="5">BMAN</strain>
    </source>
</reference>
<dbReference type="Gene3D" id="3.60.21.10">
    <property type="match status" value="1"/>
</dbReference>
<proteinExistence type="inferred from homology"/>
<dbReference type="EMBL" id="JAPDFW010000092">
    <property type="protein sequence ID" value="KAJ5071031.1"/>
    <property type="molecule type" value="Genomic_DNA"/>
</dbReference>
<name>A0A9Q0LD91_ANAIG</name>
<dbReference type="Pfam" id="PF12850">
    <property type="entry name" value="Metallophos_2"/>
    <property type="match status" value="1"/>
</dbReference>
<evidence type="ECO:0000313" key="5">
    <source>
        <dbReference type="EMBL" id="KAJ5071031.1"/>
    </source>
</evidence>
<dbReference type="AlphaFoldDB" id="A0A9Q0LD91"/>
<dbReference type="InterPro" id="IPR000979">
    <property type="entry name" value="Phosphodiesterase_MJ0936/Vps29"/>
</dbReference>
<dbReference type="PANTHER" id="PTHR11124">
    <property type="entry name" value="VACUOLAR SORTING PROTEIN VPS29"/>
    <property type="match status" value="1"/>
</dbReference>
<dbReference type="SUPFAM" id="SSF56300">
    <property type="entry name" value="Metallo-dependent phosphatases"/>
    <property type="match status" value="1"/>
</dbReference>
<protein>
    <recommendedName>
        <fullName evidence="2 3">Vacuolar protein sorting-associated protein 29</fullName>
    </recommendedName>
</protein>